<evidence type="ECO:0000313" key="2">
    <source>
        <dbReference type="Proteomes" id="UP000583944"/>
    </source>
</evidence>
<dbReference type="EMBL" id="JABDHM010000006">
    <property type="protein sequence ID" value="KAF5225680.1"/>
    <property type="molecule type" value="Genomic_DNA"/>
</dbReference>
<dbReference type="Proteomes" id="UP000583944">
    <property type="component" value="Unassembled WGS sequence"/>
</dbReference>
<protein>
    <submittedName>
        <fullName evidence="1">Uncharacterized protein</fullName>
    </submittedName>
</protein>
<accession>A0A7J6YH95</accession>
<comment type="caution">
    <text evidence="1">The sequence shown here is derived from an EMBL/GenBank/DDBJ whole genome shotgun (WGS) entry which is preliminary data.</text>
</comment>
<evidence type="ECO:0000313" key="1">
    <source>
        <dbReference type="EMBL" id="KAF5225680.1"/>
    </source>
</evidence>
<reference evidence="1 2" key="1">
    <citation type="journal article" date="2019" name="Genome Biol. Evol.">
        <title>Nanopore Sequencing Significantly Improves Genome Assembly of the Protozoan Parasite Trypanosoma cruzi.</title>
        <authorList>
            <person name="Diaz-Viraque F."/>
            <person name="Pita S."/>
            <person name="Greif G."/>
            <person name="de Souza R.C.M."/>
            <person name="Iraola G."/>
            <person name="Robello C."/>
        </authorList>
    </citation>
    <scope>NUCLEOTIDE SEQUENCE [LARGE SCALE GENOMIC DNA]</scope>
    <source>
        <strain evidence="1 2">Berenice</strain>
    </source>
</reference>
<sequence>MPRRKQRSQFGTFNLPLRTLSCISRGFSPSIVQPTESAVPSTSITTDFMLAPMELGAASFAILRISEKGILPLCLMFFTFLRSRGGSFRARIKREATEGVTRTVATRFLTRSSHVTLRPFQSFVDLAMSSPIFLAFRPSGPTFGASDAVAGTSPPTALTMTISSWLGSNLGGISRLLSFQQTWSTGIGSAREKPKEKNKRNGGGVVMFHTIHYNTHRKKKKAIRVCWYLRQKKKQFASLSPFHKSVSRSKRRRVKKKRVFFLHFRHRRLLHTQRFPHTHPKLKAD</sequence>
<name>A0A7J6YH95_TRYCR</name>
<dbReference type="AlphaFoldDB" id="A0A7J6YH95"/>
<proteinExistence type="predicted"/>
<dbReference type="VEuPathDB" id="TriTrypDB:ECC02_001444"/>
<gene>
    <name evidence="1" type="ORF">ECC02_001444</name>
</gene>
<organism evidence="1 2">
    <name type="scientific">Trypanosoma cruzi</name>
    <dbReference type="NCBI Taxonomy" id="5693"/>
    <lineage>
        <taxon>Eukaryota</taxon>
        <taxon>Discoba</taxon>
        <taxon>Euglenozoa</taxon>
        <taxon>Kinetoplastea</taxon>
        <taxon>Metakinetoplastina</taxon>
        <taxon>Trypanosomatida</taxon>
        <taxon>Trypanosomatidae</taxon>
        <taxon>Trypanosoma</taxon>
        <taxon>Schizotrypanum</taxon>
    </lineage>
</organism>